<dbReference type="Proteomes" id="UP001497623">
    <property type="component" value="Unassembled WGS sequence"/>
</dbReference>
<evidence type="ECO:0008006" key="3">
    <source>
        <dbReference type="Google" id="ProtNLM"/>
    </source>
</evidence>
<dbReference type="AlphaFoldDB" id="A0AAV2SQH8"/>
<evidence type="ECO:0000313" key="2">
    <source>
        <dbReference type="Proteomes" id="UP001497623"/>
    </source>
</evidence>
<keyword evidence="2" id="KW-1185">Reference proteome</keyword>
<name>A0AAV2SQH8_MEGNR</name>
<feature type="non-terminal residue" evidence="1">
    <location>
        <position position="1"/>
    </location>
</feature>
<reference evidence="1 2" key="1">
    <citation type="submission" date="2024-05" db="EMBL/GenBank/DDBJ databases">
        <authorList>
            <person name="Wallberg A."/>
        </authorList>
    </citation>
    <scope>NUCLEOTIDE SEQUENCE [LARGE SCALE GENOMIC DNA]</scope>
</reference>
<gene>
    <name evidence="1" type="ORF">MNOR_LOCUS40262</name>
</gene>
<evidence type="ECO:0000313" key="1">
    <source>
        <dbReference type="EMBL" id="CAL4236550.1"/>
    </source>
</evidence>
<organism evidence="1 2">
    <name type="scientific">Meganyctiphanes norvegica</name>
    <name type="common">Northern krill</name>
    <name type="synonym">Thysanopoda norvegica</name>
    <dbReference type="NCBI Taxonomy" id="48144"/>
    <lineage>
        <taxon>Eukaryota</taxon>
        <taxon>Metazoa</taxon>
        <taxon>Ecdysozoa</taxon>
        <taxon>Arthropoda</taxon>
        <taxon>Crustacea</taxon>
        <taxon>Multicrustacea</taxon>
        <taxon>Malacostraca</taxon>
        <taxon>Eumalacostraca</taxon>
        <taxon>Eucarida</taxon>
        <taxon>Euphausiacea</taxon>
        <taxon>Euphausiidae</taxon>
        <taxon>Meganyctiphanes</taxon>
    </lineage>
</organism>
<proteinExistence type="predicted"/>
<sequence length="136" mass="15944">IKMSERLRLLGFPVNSIEELKYLDQEFQKDNEKWRSFKTAIRKISSLHPCPGITQMYTLCRVLLLKVASIQVLSQYTLFRCSRSRQYFPDLLVISQVISFEVTRNVRRNNYDMIVSVIYIRSAIGHVLNLLRQSGT</sequence>
<dbReference type="EMBL" id="CAXKWB010119135">
    <property type="protein sequence ID" value="CAL4236550.1"/>
    <property type="molecule type" value="Genomic_DNA"/>
</dbReference>
<comment type="caution">
    <text evidence="1">The sequence shown here is derived from an EMBL/GenBank/DDBJ whole genome shotgun (WGS) entry which is preliminary data.</text>
</comment>
<protein>
    <recommendedName>
        <fullName evidence="3">Maturase K</fullName>
    </recommendedName>
</protein>
<accession>A0AAV2SQH8</accession>